<evidence type="ECO:0000313" key="2">
    <source>
        <dbReference type="EMBL" id="RKN63078.1"/>
    </source>
</evidence>
<sequence length="218" mass="22055">MTQRAPGRPAFTPLTRFSLVAAPALLAVYGTVRLLSRSGVPGPGWTAGHLALFLGLALFGPVFAGLRRLAPAGSAVRRRVAAVSTVVALAGLAASLAQTAVDLVVGFRAADGAEMSELFGQVQSHAAVKLVVYSAGPLLFYVGLLALVGSLVTRRGPVTGWTLGAICLGTVVMGVSLDLLPAGSALFLLALAPLSRTGSAALPTPGGHPVDSPARTRT</sequence>
<organism evidence="2 3">
    <name type="scientific">Streptomyces klenkii</name>
    <dbReference type="NCBI Taxonomy" id="1420899"/>
    <lineage>
        <taxon>Bacteria</taxon>
        <taxon>Bacillati</taxon>
        <taxon>Actinomycetota</taxon>
        <taxon>Actinomycetes</taxon>
        <taxon>Kitasatosporales</taxon>
        <taxon>Streptomycetaceae</taxon>
        <taxon>Streptomyces</taxon>
    </lineage>
</organism>
<comment type="caution">
    <text evidence="2">The sequence shown here is derived from an EMBL/GenBank/DDBJ whole genome shotgun (WGS) entry which is preliminary data.</text>
</comment>
<keyword evidence="1" id="KW-0472">Membrane</keyword>
<evidence type="ECO:0008006" key="4">
    <source>
        <dbReference type="Google" id="ProtNLM"/>
    </source>
</evidence>
<keyword evidence="3" id="KW-1185">Reference proteome</keyword>
<dbReference type="OrthoDB" id="3539663at2"/>
<dbReference type="EMBL" id="RBAM01000018">
    <property type="protein sequence ID" value="RKN63078.1"/>
    <property type="molecule type" value="Genomic_DNA"/>
</dbReference>
<name>A0A3B0ARH3_9ACTN</name>
<reference evidence="2 3" key="1">
    <citation type="journal article" date="2015" name="Antonie Van Leeuwenhoek">
        <title>Streptomyces klenkii sp. nov., isolated from deep marine sediment.</title>
        <authorList>
            <person name="Veyisoglu A."/>
            <person name="Sahin N."/>
        </authorList>
    </citation>
    <scope>NUCLEOTIDE SEQUENCE [LARGE SCALE GENOMIC DNA]</scope>
    <source>
        <strain evidence="2 3">KCTC 29202</strain>
    </source>
</reference>
<feature type="transmembrane region" description="Helical" evidence="1">
    <location>
        <begin position="130"/>
        <end position="153"/>
    </location>
</feature>
<protein>
    <recommendedName>
        <fullName evidence="4">DUF4386 family protein</fullName>
    </recommendedName>
</protein>
<feature type="transmembrane region" description="Helical" evidence="1">
    <location>
        <begin position="165"/>
        <end position="192"/>
    </location>
</feature>
<keyword evidence="1" id="KW-1133">Transmembrane helix</keyword>
<dbReference type="Proteomes" id="UP000270343">
    <property type="component" value="Unassembled WGS sequence"/>
</dbReference>
<evidence type="ECO:0000256" key="1">
    <source>
        <dbReference type="SAM" id="Phobius"/>
    </source>
</evidence>
<feature type="transmembrane region" description="Helical" evidence="1">
    <location>
        <begin position="14"/>
        <end position="35"/>
    </location>
</feature>
<dbReference type="RefSeq" id="WP_120758790.1">
    <property type="nucleotide sequence ID" value="NZ_RBAM01000018.1"/>
</dbReference>
<accession>A0A3B0ARH3</accession>
<evidence type="ECO:0000313" key="3">
    <source>
        <dbReference type="Proteomes" id="UP000270343"/>
    </source>
</evidence>
<feature type="transmembrane region" description="Helical" evidence="1">
    <location>
        <begin position="47"/>
        <end position="66"/>
    </location>
</feature>
<proteinExistence type="predicted"/>
<keyword evidence="1" id="KW-0812">Transmembrane</keyword>
<gene>
    <name evidence="2" type="ORF">D7231_30215</name>
</gene>
<dbReference type="AlphaFoldDB" id="A0A3B0ARH3"/>
<feature type="transmembrane region" description="Helical" evidence="1">
    <location>
        <begin position="86"/>
        <end position="110"/>
    </location>
</feature>